<evidence type="ECO:0000259" key="2">
    <source>
        <dbReference type="Pfam" id="PF09361"/>
    </source>
</evidence>
<proteinExistence type="predicted"/>
<feature type="domain" description="Phasin" evidence="2">
    <location>
        <begin position="7"/>
        <end position="106"/>
    </location>
</feature>
<dbReference type="STRING" id="159087.Daro_3423"/>
<dbReference type="eggNOG" id="COG5490">
    <property type="taxonomic scope" value="Bacteria"/>
</dbReference>
<dbReference type="HOGENOM" id="CLU_112006_0_0_4"/>
<dbReference type="AlphaFoldDB" id="Q47AH9"/>
<evidence type="ECO:0000313" key="3">
    <source>
        <dbReference type="EMBL" id="AAZ48152.1"/>
    </source>
</evidence>
<protein>
    <submittedName>
        <fullName evidence="3">Phasin</fullName>
    </submittedName>
</protein>
<dbReference type="Pfam" id="PF09361">
    <property type="entry name" value="Phasin_2"/>
    <property type="match status" value="1"/>
</dbReference>
<gene>
    <name evidence="3" type="ordered locus">Daro_3423</name>
</gene>
<evidence type="ECO:0000256" key="1">
    <source>
        <dbReference type="SAM" id="MobiDB-lite"/>
    </source>
</evidence>
<feature type="region of interest" description="Disordered" evidence="1">
    <location>
        <begin position="172"/>
        <end position="197"/>
    </location>
</feature>
<reference evidence="3" key="1">
    <citation type="submission" date="2005-08" db="EMBL/GenBank/DDBJ databases">
        <title>Complete sequence of Dechloromonas aromatica RCB.</title>
        <authorList>
            <person name="Salinero K.K."/>
            <person name="Copeland A."/>
            <person name="Lucas S."/>
            <person name="Lapidus A."/>
            <person name="Barry K."/>
            <person name="Detter J.C."/>
            <person name="Glavina T."/>
            <person name="Hammon N."/>
            <person name="Israni S."/>
            <person name="Pitluck S."/>
            <person name="Di Bartolo G."/>
            <person name="Trong S."/>
            <person name="Schmutz J."/>
            <person name="Larimer F."/>
            <person name="Land M."/>
            <person name="Ivanova N."/>
            <person name="Richardson P."/>
        </authorList>
    </citation>
    <scope>NUCLEOTIDE SEQUENCE</scope>
    <source>
        <strain evidence="3">RCB</strain>
    </source>
</reference>
<dbReference type="EMBL" id="CP000089">
    <property type="protein sequence ID" value="AAZ48152.1"/>
    <property type="molecule type" value="Genomic_DNA"/>
</dbReference>
<dbReference type="InterPro" id="IPR018968">
    <property type="entry name" value="Phasin"/>
</dbReference>
<dbReference type="OrthoDB" id="5298576at2"/>
<dbReference type="KEGG" id="dar:Daro_3423"/>
<organism evidence="3">
    <name type="scientific">Dechloromonas aromatica (strain RCB)</name>
    <dbReference type="NCBI Taxonomy" id="159087"/>
    <lineage>
        <taxon>Bacteria</taxon>
        <taxon>Pseudomonadati</taxon>
        <taxon>Pseudomonadota</taxon>
        <taxon>Betaproteobacteria</taxon>
        <taxon>Rhodocyclales</taxon>
        <taxon>Azonexaceae</taxon>
        <taxon>Dechloromonas</taxon>
    </lineage>
</organism>
<sequence>MSNPNIEQLAAAQKANAEVMLALLRTAFNGVERLTALNVAASREFFNNSVANSQQLLGAKDAAAVAKLNAELAQPNLEKLVEYSRNVYELTTDVQKELTSVIEAQYGNLTKNAASAVQKASASAPIGGDVFAAAMNSVINASSQAFESLNSVTRQLSEIAEANIQTATKATGTKAAATKAPAKTSATAAAAKKSTAK</sequence>
<accession>Q47AH9</accession>
<name>Q47AH9_DECAR</name>
<dbReference type="NCBIfam" id="TIGR01841">
    <property type="entry name" value="phasin"/>
    <property type="match status" value="1"/>
</dbReference>
<dbReference type="InterPro" id="IPR010127">
    <property type="entry name" value="Phasin_subfam-1"/>
</dbReference>